<dbReference type="PANTHER" id="PTHR30478:SF0">
    <property type="entry name" value="BETA SLIDING CLAMP"/>
    <property type="match status" value="1"/>
</dbReference>
<evidence type="ECO:0000256" key="7">
    <source>
        <dbReference type="ARBA" id="ARBA00022932"/>
    </source>
</evidence>
<keyword evidence="7 9" id="KW-0239">DNA-directed DNA polymerase</keyword>
<comment type="subcellular location">
    <subcellularLocation>
        <location evidence="1 9">Cytoplasm</location>
    </subcellularLocation>
</comment>
<name>A0A1G2QX85_9BACT</name>
<evidence type="ECO:0000256" key="9">
    <source>
        <dbReference type="PIRNR" id="PIRNR000804"/>
    </source>
</evidence>
<proteinExistence type="inferred from homology"/>
<dbReference type="GO" id="GO:0006271">
    <property type="term" value="P:DNA strand elongation involved in DNA replication"/>
    <property type="evidence" value="ECO:0007669"/>
    <property type="project" value="TreeGrafter"/>
</dbReference>
<dbReference type="STRING" id="1802448.A2672_01990"/>
<keyword evidence="3 9" id="KW-0963">Cytoplasm</keyword>
<evidence type="ECO:0000256" key="2">
    <source>
        <dbReference type="ARBA" id="ARBA00010752"/>
    </source>
</evidence>
<accession>A0A1G2QX85</accession>
<keyword evidence="6 9" id="KW-0235">DNA replication</keyword>
<dbReference type="GO" id="GO:0009360">
    <property type="term" value="C:DNA polymerase III complex"/>
    <property type="evidence" value="ECO:0007669"/>
    <property type="project" value="InterPro"/>
</dbReference>
<dbReference type="Pfam" id="PF02767">
    <property type="entry name" value="DNA_pol3_beta_2"/>
    <property type="match status" value="1"/>
</dbReference>
<evidence type="ECO:0000256" key="4">
    <source>
        <dbReference type="ARBA" id="ARBA00022679"/>
    </source>
</evidence>
<evidence type="ECO:0000256" key="3">
    <source>
        <dbReference type="ARBA" id="ARBA00022490"/>
    </source>
</evidence>
<dbReference type="SMART" id="SM00480">
    <property type="entry name" value="POL3Bc"/>
    <property type="match status" value="1"/>
</dbReference>
<keyword evidence="8" id="KW-0238">DNA-binding</keyword>
<dbReference type="CDD" id="cd00140">
    <property type="entry name" value="beta_clamp"/>
    <property type="match status" value="1"/>
</dbReference>
<evidence type="ECO:0000259" key="11">
    <source>
        <dbReference type="Pfam" id="PF02767"/>
    </source>
</evidence>
<dbReference type="InterPro" id="IPR022637">
    <property type="entry name" value="DNA_polIII_beta_cen"/>
</dbReference>
<evidence type="ECO:0000256" key="5">
    <source>
        <dbReference type="ARBA" id="ARBA00022695"/>
    </source>
</evidence>
<comment type="caution">
    <text evidence="13">The sequence shown here is derived from an EMBL/GenBank/DDBJ whole genome shotgun (WGS) entry which is preliminary data.</text>
</comment>
<dbReference type="Gene3D" id="3.10.150.10">
    <property type="entry name" value="DNA Polymerase III, subunit A, domain 2"/>
    <property type="match status" value="1"/>
</dbReference>
<organism evidence="13 14">
    <name type="scientific">Candidatus Wildermuthbacteria bacterium RIFCSPHIGHO2_01_FULL_49_22b</name>
    <dbReference type="NCBI Taxonomy" id="1802448"/>
    <lineage>
        <taxon>Bacteria</taxon>
        <taxon>Candidatus Wildermuthiibacteriota</taxon>
    </lineage>
</organism>
<feature type="domain" description="DNA polymerase III beta sliding clamp N-terminal" evidence="10">
    <location>
        <begin position="1"/>
        <end position="118"/>
    </location>
</feature>
<evidence type="ECO:0000256" key="6">
    <source>
        <dbReference type="ARBA" id="ARBA00022705"/>
    </source>
</evidence>
<evidence type="ECO:0000259" key="10">
    <source>
        <dbReference type="Pfam" id="PF00712"/>
    </source>
</evidence>
<dbReference type="GO" id="GO:0003887">
    <property type="term" value="F:DNA-directed DNA polymerase activity"/>
    <property type="evidence" value="ECO:0007669"/>
    <property type="project" value="UniProtKB-UniRule"/>
</dbReference>
<reference evidence="13 14" key="1">
    <citation type="journal article" date="2016" name="Nat. Commun.">
        <title>Thousands of microbial genomes shed light on interconnected biogeochemical processes in an aquifer system.</title>
        <authorList>
            <person name="Anantharaman K."/>
            <person name="Brown C.T."/>
            <person name="Hug L.A."/>
            <person name="Sharon I."/>
            <person name="Castelle C.J."/>
            <person name="Probst A.J."/>
            <person name="Thomas B.C."/>
            <person name="Singh A."/>
            <person name="Wilkins M.J."/>
            <person name="Karaoz U."/>
            <person name="Brodie E.L."/>
            <person name="Williams K.H."/>
            <person name="Hubbard S.S."/>
            <person name="Banfield J.F."/>
        </authorList>
    </citation>
    <scope>NUCLEOTIDE SEQUENCE [LARGE SCALE GENOMIC DNA]</scope>
</reference>
<dbReference type="PANTHER" id="PTHR30478">
    <property type="entry name" value="DNA POLYMERASE III SUBUNIT BETA"/>
    <property type="match status" value="1"/>
</dbReference>
<dbReference type="Pfam" id="PF00712">
    <property type="entry name" value="DNA_pol3_beta"/>
    <property type="match status" value="1"/>
</dbReference>
<protein>
    <recommendedName>
        <fullName evidence="9">Beta sliding clamp</fullName>
    </recommendedName>
</protein>
<gene>
    <name evidence="13" type="ORF">A2672_01990</name>
</gene>
<evidence type="ECO:0000256" key="8">
    <source>
        <dbReference type="ARBA" id="ARBA00023125"/>
    </source>
</evidence>
<dbReference type="Gene3D" id="3.70.10.10">
    <property type="match status" value="1"/>
</dbReference>
<dbReference type="InterPro" id="IPR046938">
    <property type="entry name" value="DNA_clamp_sf"/>
</dbReference>
<feature type="domain" description="DNA polymerase III beta sliding clamp C-terminal" evidence="12">
    <location>
        <begin position="254"/>
        <end position="373"/>
    </location>
</feature>
<dbReference type="InterPro" id="IPR022634">
    <property type="entry name" value="DNA_polIII_beta_N"/>
</dbReference>
<sequence length="375" mass="40995">MKIKLLKENLKQALGIVERIAAKGSALPALGAVAMKAEKNTVEFSATDLEIGIRYKVLAETEKEGCVVVPSRLFSQVVSALEEKEVTLVVVAGELRVESKEHQTALKTLAIEDFPIIPSLQGTEEPVELETGEFCAGLNQVVGMTGQNQARPEISGVFIQILKEEIKVAATDSFRLAEKTLDLHKPCVAQASFILPQKTARELVSIAGGFPEKTRLYLSSSQALFDYSSKEKAQHVSLQVVSRLIEGDYPQYQDVIPREFAAKARAGRQEFISRLKAASVFSGKIQDVKVATDPKRKGLHISAQSSDTGRHASFLASEVSGKPLDISFNWRFLLEGLSNMKAHEVDIGFGGEDAPALIRPASKERYLYVVMPVKA</sequence>
<evidence type="ECO:0000313" key="13">
    <source>
        <dbReference type="EMBL" id="OHA65235.1"/>
    </source>
</evidence>
<comment type="similarity">
    <text evidence="2 9">Belongs to the beta sliding clamp family.</text>
</comment>
<comment type="subunit">
    <text evidence="9">Forms a ring-shaped head-to-tail homodimer around DNA.</text>
</comment>
<evidence type="ECO:0000313" key="14">
    <source>
        <dbReference type="Proteomes" id="UP000178065"/>
    </source>
</evidence>
<dbReference type="Pfam" id="PF02768">
    <property type="entry name" value="DNA_pol3_beta_3"/>
    <property type="match status" value="1"/>
</dbReference>
<dbReference type="InterPro" id="IPR001001">
    <property type="entry name" value="DNA_polIII_beta"/>
</dbReference>
<dbReference type="PIRSF" id="PIRSF000804">
    <property type="entry name" value="DNA_pol_III_b"/>
    <property type="match status" value="1"/>
</dbReference>
<dbReference type="SUPFAM" id="SSF55979">
    <property type="entry name" value="DNA clamp"/>
    <property type="match status" value="3"/>
</dbReference>
<comment type="function">
    <text evidence="9">Confers DNA tethering and processivity to DNA polymerases and other proteins. Acts as a clamp, forming a ring around DNA (a reaction catalyzed by the clamp-loading complex) which diffuses in an ATP-independent manner freely and bidirectionally along dsDNA. Initially characterized for its ability to contact the catalytic subunit of DNA polymerase III (Pol III), a complex, multichain enzyme responsible for most of the replicative synthesis in bacteria; Pol III exhibits 3'-5' exonuclease proofreading activity. The beta chain is required for initiation of replication as well as for processivity of DNA replication.</text>
</comment>
<dbReference type="EMBL" id="MHTT01000015">
    <property type="protein sequence ID" value="OHA65235.1"/>
    <property type="molecule type" value="Genomic_DNA"/>
</dbReference>
<keyword evidence="5 9" id="KW-0548">Nucleotidyltransferase</keyword>
<evidence type="ECO:0000256" key="1">
    <source>
        <dbReference type="ARBA" id="ARBA00004496"/>
    </source>
</evidence>
<dbReference type="AlphaFoldDB" id="A0A1G2QX85"/>
<dbReference type="NCBIfam" id="TIGR00663">
    <property type="entry name" value="dnan"/>
    <property type="match status" value="1"/>
</dbReference>
<keyword evidence="4 9" id="KW-0808">Transferase</keyword>
<dbReference type="Proteomes" id="UP000178065">
    <property type="component" value="Unassembled WGS sequence"/>
</dbReference>
<evidence type="ECO:0000259" key="12">
    <source>
        <dbReference type="Pfam" id="PF02768"/>
    </source>
</evidence>
<dbReference type="GO" id="GO:0003677">
    <property type="term" value="F:DNA binding"/>
    <property type="evidence" value="ECO:0007669"/>
    <property type="project" value="UniProtKB-UniRule"/>
</dbReference>
<feature type="domain" description="DNA polymerase III beta sliding clamp central" evidence="11">
    <location>
        <begin position="130"/>
        <end position="251"/>
    </location>
</feature>
<dbReference type="GO" id="GO:0008408">
    <property type="term" value="F:3'-5' exonuclease activity"/>
    <property type="evidence" value="ECO:0007669"/>
    <property type="project" value="InterPro"/>
</dbReference>
<dbReference type="InterPro" id="IPR022635">
    <property type="entry name" value="DNA_polIII_beta_C"/>
</dbReference>
<dbReference type="GO" id="GO:0005737">
    <property type="term" value="C:cytoplasm"/>
    <property type="evidence" value="ECO:0007669"/>
    <property type="project" value="UniProtKB-SubCell"/>
</dbReference>